<dbReference type="InParanoid" id="A0A194XFC0"/>
<feature type="compositionally biased region" description="Basic and acidic residues" evidence="1">
    <location>
        <begin position="1"/>
        <end position="11"/>
    </location>
</feature>
<gene>
    <name evidence="2" type="ORF">LY89DRAFT_546571</name>
</gene>
<keyword evidence="3" id="KW-1185">Reference proteome</keyword>
<evidence type="ECO:0000313" key="2">
    <source>
        <dbReference type="EMBL" id="KUJ18890.1"/>
    </source>
</evidence>
<name>A0A194XFC0_MOLSC</name>
<proteinExistence type="predicted"/>
<evidence type="ECO:0000313" key="3">
    <source>
        <dbReference type="Proteomes" id="UP000070700"/>
    </source>
</evidence>
<protein>
    <submittedName>
        <fullName evidence="2">Uncharacterized protein</fullName>
    </submittedName>
</protein>
<reference evidence="2 3" key="1">
    <citation type="submission" date="2015-10" db="EMBL/GenBank/DDBJ databases">
        <title>Full genome of DAOMC 229536 Phialocephala scopiformis, a fungal endophyte of spruce producing the potent anti-insectan compound rugulosin.</title>
        <authorList>
            <consortium name="DOE Joint Genome Institute"/>
            <person name="Walker A.K."/>
            <person name="Frasz S.L."/>
            <person name="Seifert K.A."/>
            <person name="Miller J.D."/>
            <person name="Mondo S.J."/>
            <person name="Labutti K."/>
            <person name="Lipzen A."/>
            <person name="Dockter R."/>
            <person name="Kennedy M."/>
            <person name="Grigoriev I.V."/>
            <person name="Spatafora J.W."/>
        </authorList>
    </citation>
    <scope>NUCLEOTIDE SEQUENCE [LARGE SCALE GENOMIC DNA]</scope>
    <source>
        <strain evidence="2 3">CBS 120377</strain>
    </source>
</reference>
<feature type="region of interest" description="Disordered" evidence="1">
    <location>
        <begin position="1"/>
        <end position="43"/>
    </location>
</feature>
<sequence>LRDLVKADQSKQTRPRTATSYSDADTLVGSESPPSLPSPTEEKGRIRMLPATPPHVTQQYEQVVAELDHNIGLKICADLLTNELASALYRHHPAELDERASGLQILLMIEAYESIQQHVRQMLYDAHATGGDDKHVKMVDEILEHWLHVLFSVYDRAQEK</sequence>
<evidence type="ECO:0000256" key="1">
    <source>
        <dbReference type="SAM" id="MobiDB-lite"/>
    </source>
</evidence>
<organism evidence="2 3">
    <name type="scientific">Mollisia scopiformis</name>
    <name type="common">Conifer needle endophyte fungus</name>
    <name type="synonym">Phialocephala scopiformis</name>
    <dbReference type="NCBI Taxonomy" id="149040"/>
    <lineage>
        <taxon>Eukaryota</taxon>
        <taxon>Fungi</taxon>
        <taxon>Dikarya</taxon>
        <taxon>Ascomycota</taxon>
        <taxon>Pezizomycotina</taxon>
        <taxon>Leotiomycetes</taxon>
        <taxon>Helotiales</taxon>
        <taxon>Mollisiaceae</taxon>
        <taxon>Mollisia</taxon>
    </lineage>
</organism>
<feature type="compositionally biased region" description="Polar residues" evidence="1">
    <location>
        <begin position="12"/>
        <end position="23"/>
    </location>
</feature>
<dbReference type="Proteomes" id="UP000070700">
    <property type="component" value="Unassembled WGS sequence"/>
</dbReference>
<feature type="non-terminal residue" evidence="2">
    <location>
        <position position="160"/>
    </location>
</feature>
<dbReference type="OrthoDB" id="5232891at2759"/>
<dbReference type="EMBL" id="KQ947412">
    <property type="protein sequence ID" value="KUJ18890.1"/>
    <property type="molecule type" value="Genomic_DNA"/>
</dbReference>
<feature type="non-terminal residue" evidence="2">
    <location>
        <position position="1"/>
    </location>
</feature>
<dbReference type="RefSeq" id="XP_018073245.1">
    <property type="nucleotide sequence ID" value="XM_018208251.1"/>
</dbReference>
<dbReference type="KEGG" id="psco:LY89DRAFT_546571"/>
<accession>A0A194XFC0</accession>
<dbReference type="GeneID" id="28817977"/>
<dbReference type="AlphaFoldDB" id="A0A194XFC0"/>